<sequence>MLRNFSSMREQNTHAILSQIINHPEISRAEISKQTNLNKASVSEIVRNLIDEQYVVETGIGKSSTAGGRKPILLKINKKAGFSFSFDVRYDKLSYMVTYLNGEVVASESVDMNIDQSNIVSVVENIIRNFQQTMEKSPFGIIGITIAIHGVVSKNKIIFTPYYDLSQIDLANELEKRLHIPIYLENEANLTALAEASMDSTHKNLISVSIHTGVGAGIIIEEKLYHGFEGRSGEIGHTTLYPDGIACPCGNKGCLEQYCSQSSVLNAYRKAMNNELLTIDNLIMDYKNGENIAVNIIDEFAKNLSIGITNLMGTYGPEIIYINNKLIKDIPSIIVKIREHLNQTMYNKIPVEISQVAKQASLYGATAMNIKNFLGVKTFNFFN</sequence>
<dbReference type="InterPro" id="IPR000600">
    <property type="entry name" value="ROK"/>
</dbReference>
<dbReference type="InterPro" id="IPR036388">
    <property type="entry name" value="WH-like_DNA-bd_sf"/>
</dbReference>
<dbReference type="SUPFAM" id="SSF53067">
    <property type="entry name" value="Actin-like ATPase domain"/>
    <property type="match status" value="1"/>
</dbReference>
<comment type="function">
    <text evidence="1">Transcriptional repressor of xylose-utilizing enzymes.</text>
</comment>
<dbReference type="InterPro" id="IPR043129">
    <property type="entry name" value="ATPase_NBD"/>
</dbReference>
<dbReference type="PANTHER" id="PTHR18964:SF149">
    <property type="entry name" value="BIFUNCTIONAL UDP-N-ACETYLGLUCOSAMINE 2-EPIMERASE_N-ACETYLMANNOSAMINE KINASE"/>
    <property type="match status" value="1"/>
</dbReference>
<reference evidence="4" key="2">
    <citation type="submission" date="2021-04" db="EMBL/GenBank/DDBJ databases">
        <authorList>
            <person name="Gilroy R."/>
        </authorList>
    </citation>
    <scope>NUCLEOTIDE SEQUENCE</scope>
    <source>
        <strain evidence="4">CHK169-4300</strain>
    </source>
</reference>
<name>A0A9D2G1W0_9LACT</name>
<dbReference type="PROSITE" id="PS01125">
    <property type="entry name" value="ROK"/>
    <property type="match status" value="1"/>
</dbReference>
<evidence type="ECO:0000313" key="4">
    <source>
        <dbReference type="EMBL" id="HIZ70766.1"/>
    </source>
</evidence>
<evidence type="ECO:0000256" key="3">
    <source>
        <dbReference type="ARBA" id="ARBA00022629"/>
    </source>
</evidence>
<dbReference type="Pfam" id="PF13412">
    <property type="entry name" value="HTH_24"/>
    <property type="match status" value="1"/>
</dbReference>
<comment type="similarity">
    <text evidence="2">Belongs to the ROK (NagC/XylR) family.</text>
</comment>
<evidence type="ECO:0000256" key="1">
    <source>
        <dbReference type="ARBA" id="ARBA00002486"/>
    </source>
</evidence>
<dbReference type="InterPro" id="IPR049874">
    <property type="entry name" value="ROK_cs"/>
</dbReference>
<dbReference type="CDD" id="cd24077">
    <property type="entry name" value="ASKHA_ATPase_ROK_SaXylR-like"/>
    <property type="match status" value="1"/>
</dbReference>
<dbReference type="GO" id="GO:0042732">
    <property type="term" value="P:D-xylose metabolic process"/>
    <property type="evidence" value="ECO:0007669"/>
    <property type="project" value="UniProtKB-KW"/>
</dbReference>
<dbReference type="InterPro" id="IPR036390">
    <property type="entry name" value="WH_DNA-bd_sf"/>
</dbReference>
<evidence type="ECO:0000256" key="2">
    <source>
        <dbReference type="ARBA" id="ARBA00006479"/>
    </source>
</evidence>
<reference evidence="4" key="1">
    <citation type="journal article" date="2021" name="PeerJ">
        <title>Extensive microbial diversity within the chicken gut microbiome revealed by metagenomics and culture.</title>
        <authorList>
            <person name="Gilroy R."/>
            <person name="Ravi A."/>
            <person name="Getino M."/>
            <person name="Pursley I."/>
            <person name="Horton D.L."/>
            <person name="Alikhan N.F."/>
            <person name="Baker D."/>
            <person name="Gharbi K."/>
            <person name="Hall N."/>
            <person name="Watson M."/>
            <person name="Adriaenssens E.M."/>
            <person name="Foster-Nyarko E."/>
            <person name="Jarju S."/>
            <person name="Secka A."/>
            <person name="Antonio M."/>
            <person name="Oren A."/>
            <person name="Chaudhuri R.R."/>
            <person name="La Ragione R."/>
            <person name="Hildebrand F."/>
            <person name="Pallen M.J."/>
        </authorList>
    </citation>
    <scope>NUCLEOTIDE SEQUENCE</scope>
    <source>
        <strain evidence="4">CHK169-4300</strain>
    </source>
</reference>
<dbReference type="Proteomes" id="UP000824106">
    <property type="component" value="Unassembled WGS sequence"/>
</dbReference>
<dbReference type="SUPFAM" id="SSF46785">
    <property type="entry name" value="Winged helix' DNA-binding domain"/>
    <property type="match status" value="1"/>
</dbReference>
<dbReference type="Gene3D" id="3.30.420.40">
    <property type="match status" value="2"/>
</dbReference>
<dbReference type="PANTHER" id="PTHR18964">
    <property type="entry name" value="ROK (REPRESSOR, ORF, KINASE) FAMILY"/>
    <property type="match status" value="1"/>
</dbReference>
<proteinExistence type="inferred from homology"/>
<accession>A0A9D2G1W0</accession>
<dbReference type="Pfam" id="PF00480">
    <property type="entry name" value="ROK"/>
    <property type="match status" value="1"/>
</dbReference>
<organism evidence="4 5">
    <name type="scientific">Candidatus Atopostipes pullistercoris</name>
    <dbReference type="NCBI Taxonomy" id="2838467"/>
    <lineage>
        <taxon>Bacteria</taxon>
        <taxon>Bacillati</taxon>
        <taxon>Bacillota</taxon>
        <taxon>Bacilli</taxon>
        <taxon>Lactobacillales</taxon>
        <taxon>Carnobacteriaceae</taxon>
        <taxon>Atopostipes</taxon>
    </lineage>
</organism>
<comment type="caution">
    <text evidence="4">The sequence shown here is derived from an EMBL/GenBank/DDBJ whole genome shotgun (WGS) entry which is preliminary data.</text>
</comment>
<dbReference type="EMBL" id="DXAZ01000044">
    <property type="protein sequence ID" value="HIZ70766.1"/>
    <property type="molecule type" value="Genomic_DNA"/>
</dbReference>
<dbReference type="Gene3D" id="1.10.10.10">
    <property type="entry name" value="Winged helix-like DNA-binding domain superfamily/Winged helix DNA-binding domain"/>
    <property type="match status" value="1"/>
</dbReference>
<evidence type="ECO:0000313" key="5">
    <source>
        <dbReference type="Proteomes" id="UP000824106"/>
    </source>
</evidence>
<dbReference type="AlphaFoldDB" id="A0A9D2G1W0"/>
<keyword evidence="3" id="KW-0859">Xylose metabolism</keyword>
<gene>
    <name evidence="4" type="ORF">H9808_03230</name>
</gene>
<protein>
    <submittedName>
        <fullName evidence="4">ROK family transcriptional regulator</fullName>
    </submittedName>
</protein>
<keyword evidence="3" id="KW-0119">Carbohydrate metabolism</keyword>